<reference evidence="1" key="1">
    <citation type="submission" date="2018-05" db="EMBL/GenBank/DDBJ databases">
        <authorList>
            <person name="Lanie J.A."/>
            <person name="Ng W.-L."/>
            <person name="Kazmierczak K.M."/>
            <person name="Andrzejewski T.M."/>
            <person name="Davidsen T.M."/>
            <person name="Wayne K.J."/>
            <person name="Tettelin H."/>
            <person name="Glass J.I."/>
            <person name="Rusch D."/>
            <person name="Podicherti R."/>
            <person name="Tsui H.-C.T."/>
            <person name="Winkler M.E."/>
        </authorList>
    </citation>
    <scope>NUCLEOTIDE SEQUENCE</scope>
</reference>
<evidence type="ECO:0000313" key="1">
    <source>
        <dbReference type="EMBL" id="SVC50072.1"/>
    </source>
</evidence>
<protein>
    <recommendedName>
        <fullName evidence="2">N-acetyltransferase domain-containing protein</fullName>
    </recommendedName>
</protein>
<evidence type="ECO:0008006" key="2">
    <source>
        <dbReference type="Google" id="ProtNLM"/>
    </source>
</evidence>
<gene>
    <name evidence="1" type="ORF">METZ01_LOCUS302926</name>
</gene>
<proteinExistence type="predicted"/>
<dbReference type="EMBL" id="UINC01094653">
    <property type="protein sequence ID" value="SVC50072.1"/>
    <property type="molecule type" value="Genomic_DNA"/>
</dbReference>
<dbReference type="AlphaFoldDB" id="A0A382MRJ3"/>
<organism evidence="1">
    <name type="scientific">marine metagenome</name>
    <dbReference type="NCBI Taxonomy" id="408172"/>
    <lineage>
        <taxon>unclassified sequences</taxon>
        <taxon>metagenomes</taxon>
        <taxon>ecological metagenomes</taxon>
    </lineage>
</organism>
<accession>A0A382MRJ3</accession>
<sequence length="83" mass="9383">MVMADQAFEFSAKLEFRPMKDDDVQDLQTYCFSNKTIDEIKEEISQDLDRIEKGEVFRIIADAGGHAIGQVRIERATAQSTVA</sequence>
<name>A0A382MRJ3_9ZZZZ</name>
<feature type="non-terminal residue" evidence="1">
    <location>
        <position position="83"/>
    </location>
</feature>